<evidence type="ECO:0000256" key="3">
    <source>
        <dbReference type="SAM" id="MobiDB-lite"/>
    </source>
</evidence>
<protein>
    <submittedName>
        <fullName evidence="5">Pentatricopeptide repeat domain</fullName>
    </submittedName>
</protein>
<dbReference type="Pfam" id="PF13812">
    <property type="entry name" value="PPR_3"/>
    <property type="match status" value="1"/>
</dbReference>
<dbReference type="Proteomes" id="UP001458880">
    <property type="component" value="Unassembled WGS sequence"/>
</dbReference>
<dbReference type="InterPro" id="IPR033443">
    <property type="entry name" value="PROP1-like_PPR_dom"/>
</dbReference>
<proteinExistence type="predicted"/>
<organism evidence="5 6">
    <name type="scientific">Popillia japonica</name>
    <name type="common">Japanese beetle</name>
    <dbReference type="NCBI Taxonomy" id="7064"/>
    <lineage>
        <taxon>Eukaryota</taxon>
        <taxon>Metazoa</taxon>
        <taxon>Ecdysozoa</taxon>
        <taxon>Arthropoda</taxon>
        <taxon>Hexapoda</taxon>
        <taxon>Insecta</taxon>
        <taxon>Pterygota</taxon>
        <taxon>Neoptera</taxon>
        <taxon>Endopterygota</taxon>
        <taxon>Coleoptera</taxon>
        <taxon>Polyphaga</taxon>
        <taxon>Scarabaeiformia</taxon>
        <taxon>Scarabaeidae</taxon>
        <taxon>Rutelinae</taxon>
        <taxon>Popillia</taxon>
    </lineage>
</organism>
<dbReference type="AlphaFoldDB" id="A0AAW1L9I2"/>
<dbReference type="Pfam" id="PF17177">
    <property type="entry name" value="PPR_long"/>
    <property type="match status" value="1"/>
</dbReference>
<dbReference type="InterPro" id="IPR002885">
    <property type="entry name" value="PPR_rpt"/>
</dbReference>
<evidence type="ECO:0000256" key="2">
    <source>
        <dbReference type="PROSITE-ProRule" id="PRU00708"/>
    </source>
</evidence>
<dbReference type="GO" id="GO:0042780">
    <property type="term" value="P:tRNA 3'-end processing"/>
    <property type="evidence" value="ECO:0007669"/>
    <property type="project" value="TreeGrafter"/>
</dbReference>
<name>A0AAW1L9I2_POPJA</name>
<keyword evidence="6" id="KW-1185">Reference proteome</keyword>
<evidence type="ECO:0000313" key="5">
    <source>
        <dbReference type="EMBL" id="KAK9731084.1"/>
    </source>
</evidence>
<dbReference type="PANTHER" id="PTHR24014">
    <property type="entry name" value="2-OXOGLUTARATE AND IRON-DEPENDENT OXYGENASE DOMAIN-CONTAINING PROTEIN 2"/>
    <property type="match status" value="1"/>
</dbReference>
<dbReference type="NCBIfam" id="TIGR00756">
    <property type="entry name" value="PPR"/>
    <property type="match status" value="2"/>
</dbReference>
<dbReference type="GO" id="GO:0000049">
    <property type="term" value="F:tRNA binding"/>
    <property type="evidence" value="ECO:0007669"/>
    <property type="project" value="TreeGrafter"/>
</dbReference>
<dbReference type="PROSITE" id="PS51375">
    <property type="entry name" value="PPR"/>
    <property type="match status" value="2"/>
</dbReference>
<feature type="repeat" description="PPR" evidence="2">
    <location>
        <begin position="216"/>
        <end position="250"/>
    </location>
</feature>
<sequence>MFRRNVVSLFRLPLLNNIKITQEQILSLNSLNQCCYGCRSLTTKIQHISNQNITKNLTEEEYLVKVKDDPDTFGNQSIYKEEYDEGDLKEEQYLQNPADPTHKLRTKQYADMIKACIRKRQIKEAIDILEVRMIKEDRVKPENYIYNLLLGACGRVGYTKKAFSLYNKMKQRGLKVTGGTYTALFNACANCAWPEDGLSRARHLREIMIEKGYEPNDTNYNAMIKAFGHCGDLSTAFSLVDEMQEKKVPIKDDTLNFLLHACVADKEAGFRHALLVWRKFIIKKVQPSIYSYNLLLRCVRDCGLGNLDITQNFLENIVQQNNPLLIDSSNGTTNKSEQDETSTNTRSSDINRIENNITVLENRPNLIAKIPHLGDILKISEITKPEDRLLLIGGFSGVLKNMQENHCTPNIKTFTQLLDTVPSTLAAEKELIIAMKKWKIKPDVDFFNMLIKKRSMRFDYDLAKEVLTMIKAARLEPNIITFGVLALGCKTKEEAESLIEVMYNENHRLNPEILGAMLRQACCHYNFPYVLKIMEICLQDEIRPNKKFMDILEEFKKECRKLSHDTNCDKGKSKGFQKGYQIFKLRYKSWKQEVDSTSEEEIHPWQQYRQTTETNVKNYRDKDAASKFKPRRISLYRQKKNLLIKNKKKEQDRTINHDVTDVRNRKQINTT</sequence>
<feature type="region of interest" description="Disordered" evidence="3">
    <location>
        <begin position="325"/>
        <end position="346"/>
    </location>
</feature>
<keyword evidence="1" id="KW-0677">Repeat</keyword>
<feature type="repeat" description="PPR" evidence="2">
    <location>
        <begin position="142"/>
        <end position="176"/>
    </location>
</feature>
<gene>
    <name evidence="5" type="ORF">QE152_g13978</name>
</gene>
<feature type="domain" description="PROP1-like PPR" evidence="4">
    <location>
        <begin position="152"/>
        <end position="304"/>
    </location>
</feature>
<dbReference type="InterPro" id="IPR011990">
    <property type="entry name" value="TPR-like_helical_dom_sf"/>
</dbReference>
<accession>A0AAW1L9I2</accession>
<dbReference type="PANTHER" id="PTHR24014:SF6">
    <property type="entry name" value="PENTATRICOPEPTIDE REPEAT-CONTAINING PROTEIN 1, MITOCHONDRIAL"/>
    <property type="match status" value="1"/>
</dbReference>
<dbReference type="FunFam" id="1.25.40.10:FF:001555">
    <property type="entry name" value="GD13877"/>
    <property type="match status" value="1"/>
</dbReference>
<evidence type="ECO:0000259" key="4">
    <source>
        <dbReference type="Pfam" id="PF17177"/>
    </source>
</evidence>
<dbReference type="GO" id="GO:0005759">
    <property type="term" value="C:mitochondrial matrix"/>
    <property type="evidence" value="ECO:0007669"/>
    <property type="project" value="TreeGrafter"/>
</dbReference>
<evidence type="ECO:0000313" key="6">
    <source>
        <dbReference type="Proteomes" id="UP001458880"/>
    </source>
</evidence>
<comment type="caution">
    <text evidence="5">The sequence shown here is derived from an EMBL/GenBank/DDBJ whole genome shotgun (WGS) entry which is preliminary data.</text>
</comment>
<reference evidence="5 6" key="1">
    <citation type="journal article" date="2024" name="BMC Genomics">
        <title>De novo assembly and annotation of Popillia japonica's genome with initial clues to its potential as an invasive pest.</title>
        <authorList>
            <person name="Cucini C."/>
            <person name="Boschi S."/>
            <person name="Funari R."/>
            <person name="Cardaioli E."/>
            <person name="Iannotti N."/>
            <person name="Marturano G."/>
            <person name="Paoli F."/>
            <person name="Bruttini M."/>
            <person name="Carapelli A."/>
            <person name="Frati F."/>
            <person name="Nardi F."/>
        </authorList>
    </citation>
    <scope>NUCLEOTIDE SEQUENCE [LARGE SCALE GENOMIC DNA]</scope>
    <source>
        <strain evidence="5">DMR45628</strain>
    </source>
</reference>
<evidence type="ECO:0000256" key="1">
    <source>
        <dbReference type="ARBA" id="ARBA00022737"/>
    </source>
</evidence>
<dbReference type="Gene3D" id="1.25.40.10">
    <property type="entry name" value="Tetratricopeptide repeat domain"/>
    <property type="match status" value="3"/>
</dbReference>
<dbReference type="EMBL" id="JASPKY010000138">
    <property type="protein sequence ID" value="KAK9731084.1"/>
    <property type="molecule type" value="Genomic_DNA"/>
</dbReference>